<dbReference type="RefSeq" id="XP_009171861.1">
    <property type="nucleotide sequence ID" value="XM_009173597.1"/>
</dbReference>
<dbReference type="AlphaFoldDB" id="A0A075A9Z7"/>
<dbReference type="STRING" id="6198.A0A075A9Z7"/>
<accession>A0A075A9Z7</accession>
<reference evidence="1 2" key="1">
    <citation type="submission" date="2013-11" db="EMBL/GenBank/DDBJ databases">
        <title>Opisthorchis viverrini - life in the bile duct.</title>
        <authorList>
            <person name="Young N.D."/>
            <person name="Nagarajan N."/>
            <person name="Lin S.J."/>
            <person name="Korhonen P.K."/>
            <person name="Jex A.R."/>
            <person name="Hall R.S."/>
            <person name="Safavi-Hemami H."/>
            <person name="Kaewkong W."/>
            <person name="Bertrand D."/>
            <person name="Gao S."/>
            <person name="Seet Q."/>
            <person name="Wongkham S."/>
            <person name="Teh B.T."/>
            <person name="Wongkham C."/>
            <person name="Intapan P.M."/>
            <person name="Maleewong W."/>
            <person name="Yang X."/>
            <person name="Hu M."/>
            <person name="Wang Z."/>
            <person name="Hofmann A."/>
            <person name="Sternberg P.W."/>
            <person name="Tan P."/>
            <person name="Wang J."/>
            <person name="Gasser R.B."/>
        </authorList>
    </citation>
    <scope>NUCLEOTIDE SEQUENCE [LARGE SCALE GENOMIC DNA]</scope>
</reference>
<dbReference type="GO" id="GO:0003676">
    <property type="term" value="F:nucleic acid binding"/>
    <property type="evidence" value="ECO:0007669"/>
    <property type="project" value="InterPro"/>
</dbReference>
<dbReference type="InterPro" id="IPR036397">
    <property type="entry name" value="RNaseH_sf"/>
</dbReference>
<evidence type="ECO:0000313" key="2">
    <source>
        <dbReference type="Proteomes" id="UP000054324"/>
    </source>
</evidence>
<dbReference type="KEGG" id="ovi:T265_07932"/>
<dbReference type="EMBL" id="KL596812">
    <property type="protein sequence ID" value="KER24374.1"/>
    <property type="molecule type" value="Genomic_DNA"/>
</dbReference>
<dbReference type="PANTHER" id="PTHR47326:SF1">
    <property type="entry name" value="HTH PSQ-TYPE DOMAIN-CONTAINING PROTEIN"/>
    <property type="match status" value="1"/>
</dbReference>
<sequence>MLQMHVISQLEQHKKSSTVFQQTGAPLHYSNQVRNYLRDRFSDERVIACGFSNLWPARSPDLTPLDCWFWGMIKAHVHHEKKPKNLLELRAIIEEECARGTPEEVKHVVSHLILDPTCCTREGWCFRSLLAKLESSASPVWCGLTGIITPEKEHDRSKESGVTMNKNSCLLL</sequence>
<evidence type="ECO:0000313" key="1">
    <source>
        <dbReference type="EMBL" id="KER24374.1"/>
    </source>
</evidence>
<organism evidence="1 2">
    <name type="scientific">Opisthorchis viverrini</name>
    <name type="common">Southeast Asian liver fluke</name>
    <dbReference type="NCBI Taxonomy" id="6198"/>
    <lineage>
        <taxon>Eukaryota</taxon>
        <taxon>Metazoa</taxon>
        <taxon>Spiralia</taxon>
        <taxon>Lophotrochozoa</taxon>
        <taxon>Platyhelminthes</taxon>
        <taxon>Trematoda</taxon>
        <taxon>Digenea</taxon>
        <taxon>Opisthorchiida</taxon>
        <taxon>Opisthorchiata</taxon>
        <taxon>Opisthorchiidae</taxon>
        <taxon>Opisthorchis</taxon>
    </lineage>
</organism>
<dbReference type="Gene3D" id="3.30.420.10">
    <property type="entry name" value="Ribonuclease H-like superfamily/Ribonuclease H"/>
    <property type="match status" value="1"/>
</dbReference>
<dbReference type="CTD" id="20322111"/>
<dbReference type="GeneID" id="20322111"/>
<evidence type="ECO:0008006" key="3">
    <source>
        <dbReference type="Google" id="ProtNLM"/>
    </source>
</evidence>
<protein>
    <recommendedName>
        <fullName evidence="3">Tc1-like transposase DDE domain-containing protein</fullName>
    </recommendedName>
</protein>
<dbReference type="Proteomes" id="UP000054324">
    <property type="component" value="Unassembled WGS sequence"/>
</dbReference>
<dbReference type="OrthoDB" id="10024116at2759"/>
<keyword evidence="2" id="KW-1185">Reference proteome</keyword>
<dbReference type="PANTHER" id="PTHR47326">
    <property type="entry name" value="TRANSPOSABLE ELEMENT TC3 TRANSPOSASE-LIKE PROTEIN"/>
    <property type="match status" value="1"/>
</dbReference>
<name>A0A075A9Z7_OPIVI</name>
<proteinExistence type="predicted"/>
<gene>
    <name evidence="1" type="ORF">T265_07932</name>
</gene>